<accession>A0ABW5BUE1</accession>
<dbReference type="Proteomes" id="UP001597318">
    <property type="component" value="Unassembled WGS sequence"/>
</dbReference>
<proteinExistence type="predicted"/>
<protein>
    <recommendedName>
        <fullName evidence="3">Bacterial Pleckstrin homology domain-containing protein</fullName>
    </recommendedName>
</protein>
<name>A0ABW5BUE1_9BACI</name>
<dbReference type="EMBL" id="JBHUIK010000001">
    <property type="protein sequence ID" value="MFD2212455.1"/>
    <property type="molecule type" value="Genomic_DNA"/>
</dbReference>
<organism evidence="1 2">
    <name type="scientific">Metabacillus endolithicus</name>
    <dbReference type="NCBI Taxonomy" id="1535204"/>
    <lineage>
        <taxon>Bacteria</taxon>
        <taxon>Bacillati</taxon>
        <taxon>Bacillota</taxon>
        <taxon>Bacilli</taxon>
        <taxon>Bacillales</taxon>
        <taxon>Bacillaceae</taxon>
        <taxon>Metabacillus</taxon>
    </lineage>
</organism>
<evidence type="ECO:0000313" key="1">
    <source>
        <dbReference type="EMBL" id="MFD2212455.1"/>
    </source>
</evidence>
<keyword evidence="2" id="KW-1185">Reference proteome</keyword>
<gene>
    <name evidence="1" type="ORF">ACFSKK_01880</name>
</gene>
<sequence length="122" mass="14444">MGRELQFGEDELILHLTGLTGYFALKRKVHIPYKTIESVLVDYFDAPRWMLRMPGTSLSPLHIYEGSFKFANEWYFLSYERLEPLVIIELEGHVKYKYVIFQVPNPTEIASKIRKYLNENIK</sequence>
<dbReference type="RefSeq" id="WP_121661772.1">
    <property type="nucleotide sequence ID" value="NZ_CP095550.1"/>
</dbReference>
<evidence type="ECO:0008006" key="3">
    <source>
        <dbReference type="Google" id="ProtNLM"/>
    </source>
</evidence>
<comment type="caution">
    <text evidence="1">The sequence shown here is derived from an EMBL/GenBank/DDBJ whole genome shotgun (WGS) entry which is preliminary data.</text>
</comment>
<reference evidence="2" key="1">
    <citation type="journal article" date="2019" name="Int. J. Syst. Evol. Microbiol.">
        <title>The Global Catalogue of Microorganisms (GCM) 10K type strain sequencing project: providing services to taxonomists for standard genome sequencing and annotation.</title>
        <authorList>
            <consortium name="The Broad Institute Genomics Platform"/>
            <consortium name="The Broad Institute Genome Sequencing Center for Infectious Disease"/>
            <person name="Wu L."/>
            <person name="Ma J."/>
        </authorList>
    </citation>
    <scope>NUCLEOTIDE SEQUENCE [LARGE SCALE GENOMIC DNA]</scope>
    <source>
        <strain evidence="2">CGMCC 1.15474</strain>
    </source>
</reference>
<evidence type="ECO:0000313" key="2">
    <source>
        <dbReference type="Proteomes" id="UP001597318"/>
    </source>
</evidence>